<accession>A0A833N3T1</accession>
<evidence type="ECO:0000313" key="3">
    <source>
        <dbReference type="Proteomes" id="UP000442694"/>
    </source>
</evidence>
<evidence type="ECO:0008006" key="4">
    <source>
        <dbReference type="Google" id="ProtNLM"/>
    </source>
</evidence>
<evidence type="ECO:0000313" key="2">
    <source>
        <dbReference type="EMBL" id="KAB8030709.1"/>
    </source>
</evidence>
<sequence length="80" mass="9255">MGLIHNIIYLNYISPKKYKATYFGIVEIKQAGFFLGPIIGGFIYDHFGRKTLFMSCTFLLALSAILYTKRFLLKKKLQNI</sequence>
<name>A0A833N3T1_9BACT</name>
<dbReference type="SUPFAM" id="SSF103473">
    <property type="entry name" value="MFS general substrate transporter"/>
    <property type="match status" value="1"/>
</dbReference>
<feature type="transmembrane region" description="Helical" evidence="1">
    <location>
        <begin position="50"/>
        <end position="68"/>
    </location>
</feature>
<keyword evidence="1" id="KW-1133">Transmembrane helix</keyword>
<dbReference type="EMBL" id="WFLN01000006">
    <property type="protein sequence ID" value="KAB8030709.1"/>
    <property type="molecule type" value="Genomic_DNA"/>
</dbReference>
<dbReference type="Gene3D" id="1.20.1250.20">
    <property type="entry name" value="MFS general substrate transporter like domains"/>
    <property type="match status" value="1"/>
</dbReference>
<protein>
    <recommendedName>
        <fullName evidence="4">Major facilitator superfamily (MFS) profile domain-containing protein</fullName>
    </recommendedName>
</protein>
<organism evidence="2 3">
    <name type="scientific">Fluviispira multicolorata</name>
    <dbReference type="NCBI Taxonomy" id="2654512"/>
    <lineage>
        <taxon>Bacteria</taxon>
        <taxon>Pseudomonadati</taxon>
        <taxon>Bdellovibrionota</taxon>
        <taxon>Oligoflexia</taxon>
        <taxon>Silvanigrellales</taxon>
        <taxon>Silvanigrellaceae</taxon>
        <taxon>Fluviispira</taxon>
    </lineage>
</organism>
<proteinExistence type="predicted"/>
<reference evidence="2 3" key="1">
    <citation type="submission" date="2019-10" db="EMBL/GenBank/DDBJ databases">
        <title>New genus of Silvanigrellaceae.</title>
        <authorList>
            <person name="Pitt A."/>
            <person name="Hahn M.W."/>
        </authorList>
    </citation>
    <scope>NUCLEOTIDE SEQUENCE [LARGE SCALE GENOMIC DNA]</scope>
    <source>
        <strain evidence="2 3">33A1-SZDP</strain>
    </source>
</reference>
<evidence type="ECO:0000256" key="1">
    <source>
        <dbReference type="SAM" id="Phobius"/>
    </source>
</evidence>
<dbReference type="Proteomes" id="UP000442694">
    <property type="component" value="Unassembled WGS sequence"/>
</dbReference>
<feature type="transmembrane region" description="Helical" evidence="1">
    <location>
        <begin position="21"/>
        <end position="44"/>
    </location>
</feature>
<keyword evidence="3" id="KW-1185">Reference proteome</keyword>
<dbReference type="InterPro" id="IPR036259">
    <property type="entry name" value="MFS_trans_sf"/>
</dbReference>
<comment type="caution">
    <text evidence="2">The sequence shown here is derived from an EMBL/GenBank/DDBJ whole genome shotgun (WGS) entry which is preliminary data.</text>
</comment>
<keyword evidence="1" id="KW-0812">Transmembrane</keyword>
<dbReference type="AlphaFoldDB" id="A0A833N3T1"/>
<gene>
    <name evidence="2" type="ORF">GCL57_06975</name>
</gene>
<keyword evidence="1" id="KW-0472">Membrane</keyword>